<evidence type="ECO:0000313" key="3">
    <source>
        <dbReference type="EMBL" id="CAD7638135.1"/>
    </source>
</evidence>
<organism evidence="3">
    <name type="scientific">Oppiella nova</name>
    <dbReference type="NCBI Taxonomy" id="334625"/>
    <lineage>
        <taxon>Eukaryota</taxon>
        <taxon>Metazoa</taxon>
        <taxon>Ecdysozoa</taxon>
        <taxon>Arthropoda</taxon>
        <taxon>Chelicerata</taxon>
        <taxon>Arachnida</taxon>
        <taxon>Acari</taxon>
        <taxon>Acariformes</taxon>
        <taxon>Sarcoptiformes</taxon>
        <taxon>Oribatida</taxon>
        <taxon>Brachypylina</taxon>
        <taxon>Oppioidea</taxon>
        <taxon>Oppiidae</taxon>
        <taxon>Oppiella</taxon>
    </lineage>
</organism>
<dbReference type="InterPro" id="IPR010935">
    <property type="entry name" value="SMC_hinge"/>
</dbReference>
<accession>A0A7R9LAL0</accession>
<dbReference type="SUPFAM" id="SSF75553">
    <property type="entry name" value="Smc hinge domain"/>
    <property type="match status" value="1"/>
</dbReference>
<dbReference type="InterPro" id="IPR038892">
    <property type="entry name" value="SMCHD1"/>
</dbReference>
<dbReference type="EMBL" id="OC915006">
    <property type="protein sequence ID" value="CAD7638135.1"/>
    <property type="molecule type" value="Genomic_DNA"/>
</dbReference>
<dbReference type="OrthoDB" id="6528126at2759"/>
<evidence type="ECO:0000313" key="4">
    <source>
        <dbReference type="Proteomes" id="UP000728032"/>
    </source>
</evidence>
<feature type="region of interest" description="Disordered" evidence="1">
    <location>
        <begin position="508"/>
        <end position="529"/>
    </location>
</feature>
<reference evidence="3" key="1">
    <citation type="submission" date="2020-11" db="EMBL/GenBank/DDBJ databases">
        <authorList>
            <person name="Tran Van P."/>
        </authorList>
    </citation>
    <scope>NUCLEOTIDE SEQUENCE</scope>
</reference>
<dbReference type="PANTHER" id="PTHR22640:SF2">
    <property type="entry name" value="STRUCTURAL MAINTENANCE OF CHROMOSOMES FLEXIBLE HINGE DOMAIN-CONTAINING PROTEIN 1"/>
    <property type="match status" value="1"/>
</dbReference>
<dbReference type="Gene3D" id="1.10.533.10">
    <property type="entry name" value="Death Domain, Fas"/>
    <property type="match status" value="1"/>
</dbReference>
<feature type="domain" description="SMC hinge" evidence="2">
    <location>
        <begin position="322"/>
        <end position="439"/>
    </location>
</feature>
<evidence type="ECO:0000259" key="2">
    <source>
        <dbReference type="SMART" id="SM00968"/>
    </source>
</evidence>
<dbReference type="AlphaFoldDB" id="A0A7R9LAL0"/>
<dbReference type="CDD" id="cd01671">
    <property type="entry name" value="CARD"/>
    <property type="match status" value="1"/>
</dbReference>
<dbReference type="EMBL" id="CAJPVJ010000181">
    <property type="protein sequence ID" value="CAG2161629.1"/>
    <property type="molecule type" value="Genomic_DNA"/>
</dbReference>
<protein>
    <recommendedName>
        <fullName evidence="2">SMC hinge domain-containing protein</fullName>
    </recommendedName>
</protein>
<dbReference type="GO" id="GO:0005694">
    <property type="term" value="C:chromosome"/>
    <property type="evidence" value="ECO:0007669"/>
    <property type="project" value="InterPro"/>
</dbReference>
<dbReference type="PANTHER" id="PTHR22640">
    <property type="entry name" value="STRUCTURAL MAINTENANCE OF CHROMOSOMES FLEXIBLE HINGE DOMAIN-CONTAINING PROTEIN 1"/>
    <property type="match status" value="1"/>
</dbReference>
<keyword evidence="4" id="KW-1185">Reference proteome</keyword>
<name>A0A7R9LAL0_9ACAR</name>
<dbReference type="Proteomes" id="UP000728032">
    <property type="component" value="Unassembled WGS sequence"/>
</dbReference>
<dbReference type="GO" id="GO:0005524">
    <property type="term" value="F:ATP binding"/>
    <property type="evidence" value="ECO:0007669"/>
    <property type="project" value="InterPro"/>
</dbReference>
<dbReference type="Pfam" id="PF06470">
    <property type="entry name" value="SMC_hinge"/>
    <property type="match status" value="1"/>
</dbReference>
<dbReference type="GO" id="GO:0051276">
    <property type="term" value="P:chromosome organization"/>
    <property type="evidence" value="ECO:0007669"/>
    <property type="project" value="InterPro"/>
</dbReference>
<proteinExistence type="predicted"/>
<dbReference type="SMART" id="SM00968">
    <property type="entry name" value="SMC_hinge"/>
    <property type="match status" value="1"/>
</dbReference>
<sequence length="546" mass="63191">MLNQRHSIRAVQIHRKEICSDLVVDYVLSHFVDTNVFTEEERDFILSSGDSIGDPMDVLVRERVLHTQNETFVDLVLKKMETIDHTFTTFTYILFKDDNYPWIAKRLLALREDERRMEDMNHQMNELDLINGLPTRFEIVDHNLMATIGKPVDVSLHLYDRLNNLVIPDPNTHEPKLTIKYYKLKTIDNKLVIKNIIISGQIAESQRDYTSRLEIDIPAIGWREQVLIDLQCDRSTRPTEISIGFLVSNAIKQLDDYRVLCQREKHIVDKLQELGEDISDHNDEPNVERKLNNYKKLFVELKNEDRIRAIRGKGTPTAPKWEGVLGRVVHLAYVEDPELAKSISWFLRDHMTCIVTTTSELAQKVCEELSGVQQTLPLDCIPDHELYSPHLPSNPSISVKFATNYLKFNQEFQELDKVFAAILGNTLIIDDMEVAKRYRQLVIRDIRCPTIITKTGILYESGIIDSCLPTDIVMFQSPPNPDLIRVETVIELLKRFLFLRRKRVSESTSRYDDDRDSPPSLSPKAHSLNEPLESPAKKICTGYNFY</sequence>
<dbReference type="InterPro" id="IPR036277">
    <property type="entry name" value="SMC_hinge_sf"/>
</dbReference>
<evidence type="ECO:0000256" key="1">
    <source>
        <dbReference type="SAM" id="MobiDB-lite"/>
    </source>
</evidence>
<dbReference type="GO" id="GO:0006302">
    <property type="term" value="P:double-strand break repair"/>
    <property type="evidence" value="ECO:0007669"/>
    <property type="project" value="InterPro"/>
</dbReference>
<dbReference type="InterPro" id="IPR011029">
    <property type="entry name" value="DEATH-like_dom_sf"/>
</dbReference>
<gene>
    <name evidence="3" type="ORF">ONB1V03_LOCUS1233</name>
</gene>